<evidence type="ECO:0000259" key="10">
    <source>
        <dbReference type="Pfam" id="PF01743"/>
    </source>
</evidence>
<dbReference type="InterPro" id="IPR043519">
    <property type="entry name" value="NT_sf"/>
</dbReference>
<dbReference type="Pfam" id="PF01743">
    <property type="entry name" value="PolyA_pol"/>
    <property type="match status" value="1"/>
</dbReference>
<reference evidence="13 14" key="1">
    <citation type="submission" date="2018-08" db="EMBL/GenBank/DDBJ databases">
        <title>A genome reference for cultivated species of the human gut microbiota.</title>
        <authorList>
            <person name="Zou Y."/>
            <person name="Xue W."/>
            <person name="Luo G."/>
        </authorList>
    </citation>
    <scope>NUCLEOTIDE SEQUENCE [LARGE SCALE GENOMIC DNA]</scope>
    <source>
        <strain evidence="13 14">AM25-6</strain>
    </source>
</reference>
<dbReference type="Gene3D" id="3.30.460.10">
    <property type="entry name" value="Beta Polymerase, domain 2"/>
    <property type="match status" value="1"/>
</dbReference>
<dbReference type="InterPro" id="IPR050264">
    <property type="entry name" value="Bact_CCA-adding_enz_type3_sf"/>
</dbReference>
<keyword evidence="3" id="KW-0819">tRNA processing</keyword>
<keyword evidence="8 9" id="KW-0694">RNA-binding</keyword>
<evidence type="ECO:0000256" key="2">
    <source>
        <dbReference type="ARBA" id="ARBA00022679"/>
    </source>
</evidence>
<keyword evidence="2 9" id="KW-0808">Transferase</keyword>
<dbReference type="SUPFAM" id="SSF81301">
    <property type="entry name" value="Nucleotidyltransferase"/>
    <property type="match status" value="1"/>
</dbReference>
<keyword evidence="7" id="KW-0460">Magnesium</keyword>
<keyword evidence="6" id="KW-0547">Nucleotide-binding</keyword>
<feature type="domain" description="Poly A polymerase head" evidence="10">
    <location>
        <begin position="23"/>
        <end position="145"/>
    </location>
</feature>
<comment type="cofactor">
    <cofactor evidence="1">
        <name>Mg(2+)</name>
        <dbReference type="ChEBI" id="CHEBI:18420"/>
    </cofactor>
</comment>
<dbReference type="GO" id="GO:0046872">
    <property type="term" value="F:metal ion binding"/>
    <property type="evidence" value="ECO:0007669"/>
    <property type="project" value="UniProtKB-KW"/>
</dbReference>
<keyword evidence="4" id="KW-0548">Nucleotidyltransferase</keyword>
<dbReference type="PANTHER" id="PTHR46173:SF1">
    <property type="entry name" value="CCA TRNA NUCLEOTIDYLTRANSFERASE 1, MITOCHONDRIAL"/>
    <property type="match status" value="1"/>
</dbReference>
<dbReference type="Gene3D" id="1.10.246.80">
    <property type="match status" value="1"/>
</dbReference>
<dbReference type="InterPro" id="IPR032828">
    <property type="entry name" value="PolyA_RNA-bd"/>
</dbReference>
<dbReference type="GO" id="GO:0008033">
    <property type="term" value="P:tRNA processing"/>
    <property type="evidence" value="ECO:0007669"/>
    <property type="project" value="UniProtKB-KW"/>
</dbReference>
<dbReference type="AlphaFoldDB" id="A0A3E3DWA9"/>
<evidence type="ECO:0000256" key="3">
    <source>
        <dbReference type="ARBA" id="ARBA00022694"/>
    </source>
</evidence>
<protein>
    <submittedName>
        <fullName evidence="13">HD domain-containing protein</fullName>
    </submittedName>
</protein>
<dbReference type="InterPro" id="IPR002646">
    <property type="entry name" value="PolA_pol_head_dom"/>
</dbReference>
<dbReference type="EMBL" id="QUSM01000005">
    <property type="protein sequence ID" value="RGD73550.1"/>
    <property type="molecule type" value="Genomic_DNA"/>
</dbReference>
<sequence>MKLDILKEAKIILDKFNNNGYEAYIVGGCVRDLLLGKTPKDYDITTSASPKETTELFKGFKTIPTGIKYGTVTVIINDIPIEVTTFRKEGKYIDNRKPESVEFLSSIEEDLSRRDFTVNAMAYNEKVGLIDLFEGRRDLEKGIIRVVGDGKERFKEDAIRILRAYRFMGRYDFEIENNTLNAIKENMHLLNNVAKERILPEIKEIFESDMDINKMDFITVLFPIIKECFHTYQNNKYHMQNVGEHTYKTFNNIDNVFHLKMTMLLHDIGKVKTKTTDAENIDHFYNHSDISRKMAKNILDDFKFDNETKYKILTLIKNHDKYMAPKNKYVKEKLGEFGEELFFDLIKVRIADDESKNHELVEDNLKRFRDTEDFAKRVIRNKEPYKISDLKINGDDIKALGFSGKEIGKILKYLLNIVIEDKDKNEKSELIELVIEYKNKG</sequence>
<evidence type="ECO:0000256" key="5">
    <source>
        <dbReference type="ARBA" id="ARBA00022723"/>
    </source>
</evidence>
<evidence type="ECO:0000256" key="7">
    <source>
        <dbReference type="ARBA" id="ARBA00022842"/>
    </source>
</evidence>
<dbReference type="GO" id="GO:0000049">
    <property type="term" value="F:tRNA binding"/>
    <property type="evidence" value="ECO:0007669"/>
    <property type="project" value="TreeGrafter"/>
</dbReference>
<dbReference type="CDD" id="cd05398">
    <property type="entry name" value="NT_ClassII-CCAase"/>
    <property type="match status" value="1"/>
</dbReference>
<keyword evidence="5" id="KW-0479">Metal-binding</keyword>
<feature type="domain" description="tRNA nucleotidyltransferase/poly(A) polymerase RNA and SrmB- binding" evidence="11">
    <location>
        <begin position="172"/>
        <end position="209"/>
    </location>
</feature>
<evidence type="ECO:0000256" key="4">
    <source>
        <dbReference type="ARBA" id="ARBA00022695"/>
    </source>
</evidence>
<dbReference type="PANTHER" id="PTHR46173">
    <property type="entry name" value="CCA TRNA NUCLEOTIDYLTRANSFERASE 1, MITOCHONDRIAL"/>
    <property type="match status" value="1"/>
</dbReference>
<evidence type="ECO:0000259" key="11">
    <source>
        <dbReference type="Pfam" id="PF12627"/>
    </source>
</evidence>
<proteinExistence type="inferred from homology"/>
<dbReference type="RefSeq" id="WP_117532550.1">
    <property type="nucleotide sequence ID" value="NZ_QUSM01000005.1"/>
</dbReference>
<accession>A0A3E3DWA9</accession>
<dbReference type="SUPFAM" id="SSF81891">
    <property type="entry name" value="Poly A polymerase C-terminal region-like"/>
    <property type="match status" value="1"/>
</dbReference>
<dbReference type="Pfam" id="PF12627">
    <property type="entry name" value="PolyA_pol_RNAbd"/>
    <property type="match status" value="1"/>
</dbReference>
<dbReference type="Proteomes" id="UP000261212">
    <property type="component" value="Unassembled WGS sequence"/>
</dbReference>
<evidence type="ECO:0000313" key="14">
    <source>
        <dbReference type="Proteomes" id="UP000261212"/>
    </source>
</evidence>
<evidence type="ECO:0000313" key="13">
    <source>
        <dbReference type="EMBL" id="RGD73550.1"/>
    </source>
</evidence>
<comment type="caution">
    <text evidence="13">The sequence shown here is derived from an EMBL/GenBank/DDBJ whole genome shotgun (WGS) entry which is preliminary data.</text>
</comment>
<gene>
    <name evidence="13" type="ORF">DW687_09330</name>
</gene>
<dbReference type="Pfam" id="PF13735">
    <property type="entry name" value="tRNA_NucTran2_2"/>
    <property type="match status" value="1"/>
</dbReference>
<dbReference type="InterPro" id="IPR032810">
    <property type="entry name" value="CCA-adding_enz_C"/>
</dbReference>
<dbReference type="GO" id="GO:0000166">
    <property type="term" value="F:nucleotide binding"/>
    <property type="evidence" value="ECO:0007669"/>
    <property type="project" value="UniProtKB-KW"/>
</dbReference>
<evidence type="ECO:0000259" key="12">
    <source>
        <dbReference type="Pfam" id="PF13735"/>
    </source>
</evidence>
<name>A0A3E3DWA9_9FIRM</name>
<evidence type="ECO:0000256" key="6">
    <source>
        <dbReference type="ARBA" id="ARBA00022741"/>
    </source>
</evidence>
<organism evidence="13 14">
    <name type="scientific">Anaerofustis stercorihominis</name>
    <dbReference type="NCBI Taxonomy" id="214853"/>
    <lineage>
        <taxon>Bacteria</taxon>
        <taxon>Bacillati</taxon>
        <taxon>Bacillota</taxon>
        <taxon>Clostridia</taxon>
        <taxon>Eubacteriales</taxon>
        <taxon>Eubacteriaceae</taxon>
        <taxon>Anaerofustis</taxon>
    </lineage>
</organism>
<dbReference type="Gene3D" id="1.10.3090.10">
    <property type="entry name" value="cca-adding enzyme, domain 2"/>
    <property type="match status" value="1"/>
</dbReference>
<feature type="domain" description="CCA-adding enzyme C-terminal" evidence="12">
    <location>
        <begin position="283"/>
        <end position="433"/>
    </location>
</feature>
<evidence type="ECO:0000256" key="9">
    <source>
        <dbReference type="RuleBase" id="RU003953"/>
    </source>
</evidence>
<dbReference type="GO" id="GO:0016779">
    <property type="term" value="F:nucleotidyltransferase activity"/>
    <property type="evidence" value="ECO:0007669"/>
    <property type="project" value="UniProtKB-KW"/>
</dbReference>
<comment type="similarity">
    <text evidence="9">Belongs to the tRNA nucleotidyltransferase/poly(A) polymerase family.</text>
</comment>
<evidence type="ECO:0000256" key="1">
    <source>
        <dbReference type="ARBA" id="ARBA00001946"/>
    </source>
</evidence>
<evidence type="ECO:0000256" key="8">
    <source>
        <dbReference type="ARBA" id="ARBA00022884"/>
    </source>
</evidence>